<dbReference type="AlphaFoldDB" id="X1KTD2"/>
<comment type="caution">
    <text evidence="1">The sequence shown here is derived from an EMBL/GenBank/DDBJ whole genome shotgun (WGS) entry which is preliminary data.</text>
</comment>
<sequence>MELVEEISKLYIKWGSTFNIRPDFAWSQMCIETDFLNPNNIKTKNNNFSGLTYLKKGNDNGREYHF</sequence>
<dbReference type="EMBL" id="BARU01048502">
    <property type="protein sequence ID" value="GAH96875.1"/>
    <property type="molecule type" value="Genomic_DNA"/>
</dbReference>
<reference evidence="1" key="1">
    <citation type="journal article" date="2014" name="Front. Microbiol.">
        <title>High frequency of phylogenetically diverse reductive dehalogenase-homologous genes in deep subseafloor sedimentary metagenomes.</title>
        <authorList>
            <person name="Kawai M."/>
            <person name="Futagami T."/>
            <person name="Toyoda A."/>
            <person name="Takaki Y."/>
            <person name="Nishi S."/>
            <person name="Hori S."/>
            <person name="Arai W."/>
            <person name="Tsubouchi T."/>
            <person name="Morono Y."/>
            <person name="Uchiyama I."/>
            <person name="Ito T."/>
            <person name="Fujiyama A."/>
            <person name="Inagaki F."/>
            <person name="Takami H."/>
        </authorList>
    </citation>
    <scope>NUCLEOTIDE SEQUENCE</scope>
    <source>
        <strain evidence="1">Expedition CK06-06</strain>
    </source>
</reference>
<protein>
    <submittedName>
        <fullName evidence="1">Uncharacterized protein</fullName>
    </submittedName>
</protein>
<gene>
    <name evidence="1" type="ORF">S03H2_72048</name>
</gene>
<organism evidence="1">
    <name type="scientific">marine sediment metagenome</name>
    <dbReference type="NCBI Taxonomy" id="412755"/>
    <lineage>
        <taxon>unclassified sequences</taxon>
        <taxon>metagenomes</taxon>
        <taxon>ecological metagenomes</taxon>
    </lineage>
</organism>
<accession>X1KTD2</accession>
<evidence type="ECO:0000313" key="1">
    <source>
        <dbReference type="EMBL" id="GAH96875.1"/>
    </source>
</evidence>
<name>X1KTD2_9ZZZZ</name>
<proteinExistence type="predicted"/>